<organism evidence="6 7">
    <name type="scientific">Paenibacillus alvei</name>
    <name type="common">Bacillus alvei</name>
    <dbReference type="NCBI Taxonomy" id="44250"/>
    <lineage>
        <taxon>Bacteria</taxon>
        <taxon>Bacillati</taxon>
        <taxon>Bacillota</taxon>
        <taxon>Bacilli</taxon>
        <taxon>Bacillales</taxon>
        <taxon>Paenibacillaceae</taxon>
        <taxon>Paenibacillus</taxon>
    </lineage>
</organism>
<evidence type="ECO:0000256" key="4">
    <source>
        <dbReference type="ARBA" id="ARBA00022833"/>
    </source>
</evidence>
<evidence type="ECO:0000256" key="2">
    <source>
        <dbReference type="ARBA" id="ARBA00022723"/>
    </source>
</evidence>
<dbReference type="Proteomes" id="UP000552038">
    <property type="component" value="Unassembled WGS sequence"/>
</dbReference>
<dbReference type="InterPro" id="IPR001818">
    <property type="entry name" value="Pept_M10_metallopeptidase"/>
</dbReference>
<evidence type="ECO:0000313" key="6">
    <source>
        <dbReference type="EMBL" id="NOJ69811.1"/>
    </source>
</evidence>
<protein>
    <submittedName>
        <fullName evidence="6">Matrixin family metalloprotease</fullName>
    </submittedName>
</protein>
<dbReference type="Pfam" id="PF00413">
    <property type="entry name" value="Peptidase_M10"/>
    <property type="match status" value="1"/>
</dbReference>
<dbReference type="EMBL" id="JABFOR010000004">
    <property type="protein sequence ID" value="NOJ69811.1"/>
    <property type="molecule type" value="Genomic_DNA"/>
</dbReference>
<dbReference type="InterPro" id="IPR024079">
    <property type="entry name" value="MetalloPept_cat_dom_sf"/>
</dbReference>
<dbReference type="GO" id="GO:0031012">
    <property type="term" value="C:extracellular matrix"/>
    <property type="evidence" value="ECO:0007669"/>
    <property type="project" value="InterPro"/>
</dbReference>
<dbReference type="GO" id="GO:0006508">
    <property type="term" value="P:proteolysis"/>
    <property type="evidence" value="ECO:0007669"/>
    <property type="project" value="UniProtKB-KW"/>
</dbReference>
<accession>A0AAP6ZXS1</accession>
<comment type="caution">
    <text evidence="6">The sequence shown here is derived from an EMBL/GenBank/DDBJ whole genome shotgun (WGS) entry which is preliminary data.</text>
</comment>
<evidence type="ECO:0000313" key="7">
    <source>
        <dbReference type="Proteomes" id="UP000552038"/>
    </source>
</evidence>
<gene>
    <name evidence="6" type="ORF">HMI46_04500</name>
</gene>
<dbReference type="SUPFAM" id="SSF55486">
    <property type="entry name" value="Metalloproteases ('zincins'), catalytic domain"/>
    <property type="match status" value="1"/>
</dbReference>
<keyword evidence="3" id="KW-0378">Hydrolase</keyword>
<dbReference type="GO" id="GO:0004222">
    <property type="term" value="F:metalloendopeptidase activity"/>
    <property type="evidence" value="ECO:0007669"/>
    <property type="project" value="InterPro"/>
</dbReference>
<sequence length="373" mass="41124">MKMICSLENELLSKSDAGGLEMKKRFAKAAFSLTLIFSFAGTVHAATPENPWKFNSNHIQYYNDGSNSFYEGIWNTGASRWNGTGSVSMGKGTKFDFRTGNKKVSPTKDNDWDGICYTTYANGIATKTRAWVNEYYTSQTRYTSSIVEGIATHELGHALGLAHNDNESSVMRSNTFWSDGSLARTNTSPTSADKETVKKKYGEMKALSQANPFIPVVHFDVSWAYGYKSYEALASDVDLIVEGQIVQANDVKKAANSAPETYRTVSVVQVSNVLKGDASIKNTFIHVTQMGGSDGEAIVVSDDTTPLQYGDESILFLKINTDGTYRVVNENTSIFLKVSAQNLQKGNENEPAVYQNQKSKVLISKDELLKKMN</sequence>
<keyword evidence="6" id="KW-0482">Metalloprotease</keyword>
<proteinExistence type="predicted"/>
<evidence type="ECO:0000259" key="5">
    <source>
        <dbReference type="Pfam" id="PF00413"/>
    </source>
</evidence>
<keyword evidence="4" id="KW-0862">Zinc</keyword>
<dbReference type="Gene3D" id="3.40.390.10">
    <property type="entry name" value="Collagenase (Catalytic Domain)"/>
    <property type="match status" value="1"/>
</dbReference>
<dbReference type="AlphaFoldDB" id="A0AAP6ZXS1"/>
<keyword evidence="2" id="KW-0479">Metal-binding</keyword>
<evidence type="ECO:0000256" key="3">
    <source>
        <dbReference type="ARBA" id="ARBA00022801"/>
    </source>
</evidence>
<keyword evidence="1" id="KW-0645">Protease</keyword>
<feature type="domain" description="Peptidase M10 metallopeptidase" evidence="5">
    <location>
        <begin position="133"/>
        <end position="201"/>
    </location>
</feature>
<name>A0AAP6ZXS1_PAEAL</name>
<reference evidence="6 7" key="1">
    <citation type="submission" date="2020-05" db="EMBL/GenBank/DDBJ databases">
        <title>Whole genome sequencing and identification of novel metabolites from Paenibacillus alvei strain JR949.</title>
        <authorList>
            <person name="Rajendhran J."/>
            <person name="Sree Pranav P."/>
            <person name="Mahalakshmi B."/>
            <person name="Karthikeyan R."/>
        </authorList>
    </citation>
    <scope>NUCLEOTIDE SEQUENCE [LARGE SCALE GENOMIC DNA]</scope>
    <source>
        <strain evidence="6 7">JR949</strain>
    </source>
</reference>
<dbReference type="GO" id="GO:0008270">
    <property type="term" value="F:zinc ion binding"/>
    <property type="evidence" value="ECO:0007669"/>
    <property type="project" value="InterPro"/>
</dbReference>
<evidence type="ECO:0000256" key="1">
    <source>
        <dbReference type="ARBA" id="ARBA00022670"/>
    </source>
</evidence>